<evidence type="ECO:0000313" key="1">
    <source>
        <dbReference type="EMBL" id="KHQ51972.1"/>
    </source>
</evidence>
<dbReference type="RefSeq" id="WP_139022636.1">
    <property type="nucleotide sequence ID" value="NZ_JSUQ01000014.1"/>
</dbReference>
<gene>
    <name evidence="1" type="ORF">OA50_03611</name>
</gene>
<organism evidence="1 2">
    <name type="scientific">Mameliella alba</name>
    <dbReference type="NCBI Taxonomy" id="561184"/>
    <lineage>
        <taxon>Bacteria</taxon>
        <taxon>Pseudomonadati</taxon>
        <taxon>Pseudomonadota</taxon>
        <taxon>Alphaproteobacteria</taxon>
        <taxon>Rhodobacterales</taxon>
        <taxon>Roseobacteraceae</taxon>
        <taxon>Mameliella</taxon>
    </lineage>
</organism>
<proteinExistence type="predicted"/>
<dbReference type="STRING" id="561184.SAMN05216376_104217"/>
<protein>
    <submittedName>
        <fullName evidence="1">Uncharacterized protein</fullName>
    </submittedName>
</protein>
<keyword evidence="2" id="KW-1185">Reference proteome</keyword>
<dbReference type="Proteomes" id="UP000030960">
    <property type="component" value="Unassembled WGS sequence"/>
</dbReference>
<evidence type="ECO:0000313" key="2">
    <source>
        <dbReference type="Proteomes" id="UP000030960"/>
    </source>
</evidence>
<accession>A0A0B3RV62</accession>
<reference evidence="1 2" key="1">
    <citation type="submission" date="2014-10" db="EMBL/GenBank/DDBJ databases">
        <title>Genome sequence of Ponticoccus sp. strain UMTAT08 isolated from clonal culture of toxic dinoflagellate Alexandrium tamiyavanichii.</title>
        <authorList>
            <person name="Gan H.Y."/>
            <person name="Muhd D.-D."/>
            <person name="Mohd Noor M.E."/>
            <person name="Yeong Y.S."/>
            <person name="Usup G."/>
        </authorList>
    </citation>
    <scope>NUCLEOTIDE SEQUENCE [LARGE SCALE GENOMIC DNA]</scope>
    <source>
        <strain evidence="1 2">UMTAT08</strain>
    </source>
</reference>
<sequence>MIPGPERAPQVALAFVKTARDVYGRDMDFSLDSLGLVEEILDDLAQGEGGGSGFRLLLQAASCYVGEVIIRAGAGGWVAGARGEPLILREGGLSAVPYNKVMKRLEGGPEEALRPYALIFIERAEQERAQAAALAAAQSRGLMARLRKWVRA</sequence>
<comment type="caution">
    <text evidence="1">The sequence shown here is derived from an EMBL/GenBank/DDBJ whole genome shotgun (WGS) entry which is preliminary data.</text>
</comment>
<name>A0A0B3RV62_9RHOB</name>
<dbReference type="AlphaFoldDB" id="A0A0B3RV62"/>
<dbReference type="EMBL" id="JSUQ01000014">
    <property type="protein sequence ID" value="KHQ51972.1"/>
    <property type="molecule type" value="Genomic_DNA"/>
</dbReference>